<sequence>MVGDCQFDASIFLFAVLPRKAGIANTFRRSLENSLKDFPEERVKVLDFYGIANSGSDDVDMLNILRFGTDIVFYAPTFTMAKAMSGRALLYHFNEPNPWDGPFKGEPSHILDVAFLLQNFVEHLGAEQQKPSKKFGSDFIDFVNGEKPFDICARAEMPRYMDRLL</sequence>
<name>A0AAV9Q689_9PEZI</name>
<comment type="caution">
    <text evidence="1">The sequence shown here is derived from an EMBL/GenBank/DDBJ whole genome shotgun (WGS) entry which is preliminary data.</text>
</comment>
<dbReference type="AlphaFoldDB" id="A0AAV9Q689"/>
<evidence type="ECO:0000313" key="2">
    <source>
        <dbReference type="Proteomes" id="UP001345827"/>
    </source>
</evidence>
<organism evidence="1 2">
    <name type="scientific">Vermiconidia calcicola</name>
    <dbReference type="NCBI Taxonomy" id="1690605"/>
    <lineage>
        <taxon>Eukaryota</taxon>
        <taxon>Fungi</taxon>
        <taxon>Dikarya</taxon>
        <taxon>Ascomycota</taxon>
        <taxon>Pezizomycotina</taxon>
        <taxon>Dothideomycetes</taxon>
        <taxon>Dothideomycetidae</taxon>
        <taxon>Mycosphaerellales</taxon>
        <taxon>Extremaceae</taxon>
        <taxon>Vermiconidia</taxon>
    </lineage>
</organism>
<dbReference type="Gene3D" id="3.40.50.1820">
    <property type="entry name" value="alpha/beta hydrolase"/>
    <property type="match status" value="1"/>
</dbReference>
<dbReference type="InterPro" id="IPR029058">
    <property type="entry name" value="AB_hydrolase_fold"/>
</dbReference>
<evidence type="ECO:0000313" key="1">
    <source>
        <dbReference type="EMBL" id="KAK5535700.1"/>
    </source>
</evidence>
<gene>
    <name evidence="1" type="ORF">LTR25_005602</name>
</gene>
<dbReference type="EMBL" id="JAXLQG010000009">
    <property type="protein sequence ID" value="KAK5535700.1"/>
    <property type="molecule type" value="Genomic_DNA"/>
</dbReference>
<protein>
    <recommendedName>
        <fullName evidence="3">Carboxylesterase type B domain-containing protein</fullName>
    </recommendedName>
</protein>
<dbReference type="Proteomes" id="UP001345827">
    <property type="component" value="Unassembled WGS sequence"/>
</dbReference>
<proteinExistence type="predicted"/>
<dbReference type="SUPFAM" id="SSF53474">
    <property type="entry name" value="alpha/beta-Hydrolases"/>
    <property type="match status" value="1"/>
</dbReference>
<accession>A0AAV9Q689</accession>
<reference evidence="1 2" key="1">
    <citation type="submission" date="2023-06" db="EMBL/GenBank/DDBJ databases">
        <title>Black Yeasts Isolated from many extreme environments.</title>
        <authorList>
            <person name="Coleine C."/>
            <person name="Stajich J.E."/>
            <person name="Selbmann L."/>
        </authorList>
    </citation>
    <scope>NUCLEOTIDE SEQUENCE [LARGE SCALE GENOMIC DNA]</scope>
    <source>
        <strain evidence="1 2">CCFEE 5887</strain>
    </source>
</reference>
<keyword evidence="2" id="KW-1185">Reference proteome</keyword>
<evidence type="ECO:0008006" key="3">
    <source>
        <dbReference type="Google" id="ProtNLM"/>
    </source>
</evidence>